<evidence type="ECO:0000313" key="2">
    <source>
        <dbReference type="Proteomes" id="UP000241890"/>
    </source>
</evidence>
<evidence type="ECO:0000313" key="1">
    <source>
        <dbReference type="EMBL" id="GBG27713.1"/>
    </source>
</evidence>
<sequence length="167" mass="18980">MLRELARLADFKTRAPEKPRAVPKLYVLGMAESFVETTLKKALKSVSSMSMAEVVVIVLEPECCLAVHGALGIESIDEDNELLKSKKFLAVENGWNYGGKEKEQFHVDLQKKLFDHLEALSWHGTNSLHEETSRRNYREEHELEALILELQLRACRVVEDRTISATS</sequence>
<protein>
    <submittedName>
        <fullName evidence="1">Uncharacterized protein</fullName>
    </submittedName>
</protein>
<comment type="caution">
    <text evidence="1">The sequence shown here is derived from an EMBL/GenBank/DDBJ whole genome shotgun (WGS) entry which is preliminary data.</text>
</comment>
<organism evidence="1 2">
    <name type="scientific">Hondaea fermentalgiana</name>
    <dbReference type="NCBI Taxonomy" id="2315210"/>
    <lineage>
        <taxon>Eukaryota</taxon>
        <taxon>Sar</taxon>
        <taxon>Stramenopiles</taxon>
        <taxon>Bigyra</taxon>
        <taxon>Labyrinthulomycetes</taxon>
        <taxon>Thraustochytrida</taxon>
        <taxon>Thraustochytriidae</taxon>
        <taxon>Hondaea</taxon>
    </lineage>
</organism>
<dbReference type="AlphaFoldDB" id="A0A2R5GGD3"/>
<reference evidence="1 2" key="1">
    <citation type="submission" date="2017-12" db="EMBL/GenBank/DDBJ databases">
        <title>Sequencing, de novo assembly and annotation of complete genome of a new Thraustochytrid species, strain FCC1311.</title>
        <authorList>
            <person name="Sedici K."/>
            <person name="Godart F."/>
            <person name="Aiese Cigliano R."/>
            <person name="Sanseverino W."/>
            <person name="Barakat M."/>
            <person name="Ortet P."/>
            <person name="Marechal E."/>
            <person name="Cagnac O."/>
            <person name="Amato A."/>
        </authorList>
    </citation>
    <scope>NUCLEOTIDE SEQUENCE [LARGE SCALE GENOMIC DNA]</scope>
</reference>
<accession>A0A2R5GGD3</accession>
<gene>
    <name evidence="1" type="ORF">FCC1311_039362</name>
</gene>
<name>A0A2R5GGD3_9STRA</name>
<dbReference type="InParanoid" id="A0A2R5GGD3"/>
<proteinExistence type="predicted"/>
<keyword evidence="2" id="KW-1185">Reference proteome</keyword>
<dbReference type="EMBL" id="BEYU01000035">
    <property type="protein sequence ID" value="GBG27713.1"/>
    <property type="molecule type" value="Genomic_DNA"/>
</dbReference>
<dbReference type="Proteomes" id="UP000241890">
    <property type="component" value="Unassembled WGS sequence"/>
</dbReference>